<dbReference type="PANTHER" id="PTHR37981">
    <property type="entry name" value="LIPASE 2"/>
    <property type="match status" value="1"/>
</dbReference>
<name>A0ABR1W402_9PEZI</name>
<dbReference type="EMBL" id="JAQQWM010000002">
    <property type="protein sequence ID" value="KAK8077301.1"/>
    <property type="molecule type" value="Genomic_DNA"/>
</dbReference>
<evidence type="ECO:0000313" key="3">
    <source>
        <dbReference type="Proteomes" id="UP001446871"/>
    </source>
</evidence>
<dbReference type="Proteomes" id="UP001446871">
    <property type="component" value="Unassembled WGS sequence"/>
</dbReference>
<protein>
    <recommendedName>
        <fullName evidence="1">SGNH hydrolase-type esterase domain-containing protein</fullName>
    </recommendedName>
</protein>
<reference evidence="2 3" key="1">
    <citation type="submission" date="2023-01" db="EMBL/GenBank/DDBJ databases">
        <title>Analysis of 21 Apiospora genomes using comparative genomics revels a genus with tremendous synthesis potential of carbohydrate active enzymes and secondary metabolites.</title>
        <authorList>
            <person name="Sorensen T."/>
        </authorList>
    </citation>
    <scope>NUCLEOTIDE SEQUENCE [LARGE SCALE GENOMIC DNA]</scope>
    <source>
        <strain evidence="2 3">CBS 83171</strain>
    </source>
</reference>
<organism evidence="2 3">
    <name type="scientific">Apiospora saccharicola</name>
    <dbReference type="NCBI Taxonomy" id="335842"/>
    <lineage>
        <taxon>Eukaryota</taxon>
        <taxon>Fungi</taxon>
        <taxon>Dikarya</taxon>
        <taxon>Ascomycota</taxon>
        <taxon>Pezizomycotina</taxon>
        <taxon>Sordariomycetes</taxon>
        <taxon>Xylariomycetidae</taxon>
        <taxon>Amphisphaeriales</taxon>
        <taxon>Apiosporaceae</taxon>
        <taxon>Apiospora</taxon>
    </lineage>
</organism>
<comment type="caution">
    <text evidence="2">The sequence shown here is derived from an EMBL/GenBank/DDBJ whole genome shotgun (WGS) entry which is preliminary data.</text>
</comment>
<feature type="domain" description="SGNH hydrolase-type esterase" evidence="1">
    <location>
        <begin position="9"/>
        <end position="254"/>
    </location>
</feature>
<dbReference type="InterPro" id="IPR037460">
    <property type="entry name" value="SEST-like"/>
</dbReference>
<dbReference type="PANTHER" id="PTHR37981:SF1">
    <property type="entry name" value="SGNH HYDROLASE-TYPE ESTERASE DOMAIN-CONTAINING PROTEIN"/>
    <property type="match status" value="1"/>
</dbReference>
<accession>A0ABR1W402</accession>
<gene>
    <name evidence="2" type="ORF">PG996_003471</name>
</gene>
<dbReference type="InterPro" id="IPR036514">
    <property type="entry name" value="SGNH_hydro_sf"/>
</dbReference>
<dbReference type="SUPFAM" id="SSF52266">
    <property type="entry name" value="SGNH hydrolase"/>
    <property type="match status" value="1"/>
</dbReference>
<dbReference type="Gene3D" id="3.40.50.1110">
    <property type="entry name" value="SGNH hydrolase"/>
    <property type="match status" value="1"/>
</dbReference>
<evidence type="ECO:0000313" key="2">
    <source>
        <dbReference type="EMBL" id="KAK8077301.1"/>
    </source>
</evidence>
<keyword evidence="3" id="KW-1185">Reference proteome</keyword>
<dbReference type="Pfam" id="PF13472">
    <property type="entry name" value="Lipase_GDSL_2"/>
    <property type="match status" value="1"/>
</dbReference>
<evidence type="ECO:0000259" key="1">
    <source>
        <dbReference type="Pfam" id="PF13472"/>
    </source>
</evidence>
<proteinExistence type="predicted"/>
<dbReference type="InterPro" id="IPR013830">
    <property type="entry name" value="SGNH_hydro"/>
</dbReference>
<dbReference type="CDD" id="cd01823">
    <property type="entry name" value="SEST_like"/>
    <property type="match status" value="1"/>
</dbReference>
<sequence length="274" mass="29466">MAPLRIASLGSSFAAGPGIPPVSDAKAGRSGANYARLLAARLDGHVALTDLAVSGATLHNILDEPQVVDKHTTFAPQIEGLPADTDVVLIFGGGNDIGYIGGLFMDSFDAYWFLRVTTYICRWFYPLEPDKEQLDVEALAARYGEVLDAIHARAPGACVLVIEYLTVVGDHVRPGVDVPFDGGKLVRYRDVAEQVRVATVKAVQGREKWCVQVPVVELSAEHGMGAEQAWVSGWSWRLLFVKGVYHPNAEGMAAVADIIHGKMRDLGIAATDDA</sequence>